<protein>
    <submittedName>
        <fullName evidence="5">CAMK family protein kinase</fullName>
    </submittedName>
</protein>
<keyword evidence="6" id="KW-1185">Reference proteome</keyword>
<dbReference type="PROSITE" id="PS50011">
    <property type="entry name" value="PROTEIN_KINASE_DOM"/>
    <property type="match status" value="1"/>
</dbReference>
<feature type="domain" description="Protein kinase" evidence="4">
    <location>
        <begin position="1"/>
        <end position="224"/>
    </location>
</feature>
<dbReference type="Gene3D" id="1.10.510.10">
    <property type="entry name" value="Transferase(Phosphotransferase) domain 1"/>
    <property type="match status" value="1"/>
</dbReference>
<feature type="region of interest" description="Disordered" evidence="3">
    <location>
        <begin position="333"/>
        <end position="352"/>
    </location>
</feature>
<evidence type="ECO:0000256" key="2">
    <source>
        <dbReference type="ARBA" id="ARBA00022840"/>
    </source>
</evidence>
<dbReference type="FunFam" id="1.10.510.10:FF:000571">
    <property type="entry name" value="Maternal embryonic leucine zipper kinase"/>
    <property type="match status" value="1"/>
</dbReference>
<evidence type="ECO:0000256" key="3">
    <source>
        <dbReference type="SAM" id="MobiDB-lite"/>
    </source>
</evidence>
<organism evidence="5 6">
    <name type="scientific">Tritrichomonas foetus</name>
    <dbReference type="NCBI Taxonomy" id="1144522"/>
    <lineage>
        <taxon>Eukaryota</taxon>
        <taxon>Metamonada</taxon>
        <taxon>Parabasalia</taxon>
        <taxon>Tritrichomonadida</taxon>
        <taxon>Tritrichomonadidae</taxon>
        <taxon>Tritrichomonas</taxon>
    </lineage>
</organism>
<dbReference type="VEuPathDB" id="TrichDB:TRFO_35833"/>
<dbReference type="OrthoDB" id="541276at2759"/>
<dbReference type="GO" id="GO:0005737">
    <property type="term" value="C:cytoplasm"/>
    <property type="evidence" value="ECO:0007669"/>
    <property type="project" value="TreeGrafter"/>
</dbReference>
<dbReference type="Proteomes" id="UP000179807">
    <property type="component" value="Unassembled WGS sequence"/>
</dbReference>
<sequence>MVDKITLLSEAARLSFEREVKINVSLDHPFLTHYLRVRHDDNATYIIMEFASGGDLLKRIQDKHKLKENDMQHIFCEMMSALNYIHTIKHYVHRDLKLDNILFDSSGNIRIIDFGLSGEITPEKPLLSTQCGSFYYTAPEIIKKKQYSYSVDIWSCGVILYAMATGNLPFVDNNTHNLIHKITTSAPDFPPNVSAPLSDLILKMLAKNPEERITIPQIALHPWVKDCRYAFYLSENFLFSPKYRCFPKSPKDIDVDVMKRIKTLGLPSENVSHEIIDHIENDSTMCYIILKKQKVIQMIGSNAEIRMMFSMRRSVPVSRPMIDVTKVISQNNQALTPEQKRRTTQSKTVFETKKRKVNFSSQKFGSNMSLPPLRK</sequence>
<name>A0A1J4JFH9_9EUKA</name>
<dbReference type="InterPro" id="IPR011009">
    <property type="entry name" value="Kinase-like_dom_sf"/>
</dbReference>
<dbReference type="AlphaFoldDB" id="A0A1J4JFH9"/>
<dbReference type="Pfam" id="PF00069">
    <property type="entry name" value="Pkinase"/>
    <property type="match status" value="1"/>
</dbReference>
<reference evidence="5" key="1">
    <citation type="submission" date="2016-10" db="EMBL/GenBank/DDBJ databases">
        <authorList>
            <person name="Benchimol M."/>
            <person name="Almeida L.G."/>
            <person name="Vasconcelos A.T."/>
            <person name="Perreira-Neves A."/>
            <person name="Rosa I.A."/>
            <person name="Tasca T."/>
            <person name="Bogo M.R."/>
            <person name="de Souza W."/>
        </authorList>
    </citation>
    <scope>NUCLEOTIDE SEQUENCE [LARGE SCALE GENOMIC DNA]</scope>
    <source>
        <strain evidence="5">K</strain>
    </source>
</reference>
<keyword evidence="5" id="KW-0418">Kinase</keyword>
<dbReference type="GeneID" id="94845190"/>
<dbReference type="PANTHER" id="PTHR24346">
    <property type="entry name" value="MAP/MICROTUBULE AFFINITY-REGULATING KINASE"/>
    <property type="match status" value="1"/>
</dbReference>
<dbReference type="InterPro" id="IPR008271">
    <property type="entry name" value="Ser/Thr_kinase_AS"/>
</dbReference>
<dbReference type="RefSeq" id="XP_068351009.1">
    <property type="nucleotide sequence ID" value="XM_068510486.1"/>
</dbReference>
<dbReference type="GO" id="GO:0005524">
    <property type="term" value="F:ATP binding"/>
    <property type="evidence" value="ECO:0007669"/>
    <property type="project" value="UniProtKB-KW"/>
</dbReference>
<keyword evidence="1" id="KW-0547">Nucleotide-binding</keyword>
<dbReference type="GO" id="GO:0004674">
    <property type="term" value="F:protein serine/threonine kinase activity"/>
    <property type="evidence" value="ECO:0007669"/>
    <property type="project" value="TreeGrafter"/>
</dbReference>
<dbReference type="GO" id="GO:0035556">
    <property type="term" value="P:intracellular signal transduction"/>
    <property type="evidence" value="ECO:0007669"/>
    <property type="project" value="TreeGrafter"/>
</dbReference>
<dbReference type="InterPro" id="IPR000719">
    <property type="entry name" value="Prot_kinase_dom"/>
</dbReference>
<evidence type="ECO:0000313" key="6">
    <source>
        <dbReference type="Proteomes" id="UP000179807"/>
    </source>
</evidence>
<comment type="caution">
    <text evidence="5">The sequence shown here is derived from an EMBL/GenBank/DDBJ whole genome shotgun (WGS) entry which is preliminary data.</text>
</comment>
<gene>
    <name evidence="5" type="ORF">TRFO_35833</name>
</gene>
<evidence type="ECO:0000259" key="4">
    <source>
        <dbReference type="PROSITE" id="PS50011"/>
    </source>
</evidence>
<dbReference type="PROSITE" id="PS00108">
    <property type="entry name" value="PROTEIN_KINASE_ST"/>
    <property type="match status" value="1"/>
</dbReference>
<dbReference type="EMBL" id="MLAK01001089">
    <property type="protein sequence ID" value="OHS97872.1"/>
    <property type="molecule type" value="Genomic_DNA"/>
</dbReference>
<dbReference type="SUPFAM" id="SSF56112">
    <property type="entry name" value="Protein kinase-like (PK-like)"/>
    <property type="match status" value="1"/>
</dbReference>
<proteinExistence type="predicted"/>
<accession>A0A1J4JFH9</accession>
<keyword evidence="5" id="KW-0808">Transferase</keyword>
<keyword evidence="2" id="KW-0067">ATP-binding</keyword>
<dbReference type="PANTHER" id="PTHR24346:SF30">
    <property type="entry name" value="MATERNAL EMBRYONIC LEUCINE ZIPPER KINASE"/>
    <property type="match status" value="1"/>
</dbReference>
<evidence type="ECO:0000313" key="5">
    <source>
        <dbReference type="EMBL" id="OHS97872.1"/>
    </source>
</evidence>
<dbReference type="SMART" id="SM00220">
    <property type="entry name" value="S_TKc"/>
    <property type="match status" value="1"/>
</dbReference>
<evidence type="ECO:0000256" key="1">
    <source>
        <dbReference type="ARBA" id="ARBA00022741"/>
    </source>
</evidence>